<dbReference type="InterPro" id="IPR031804">
    <property type="entry name" value="DUF4743"/>
</dbReference>
<dbReference type="SUPFAM" id="SSF55811">
    <property type="entry name" value="Nudix"/>
    <property type="match status" value="1"/>
</dbReference>
<evidence type="ECO:0000313" key="3">
    <source>
        <dbReference type="Proteomes" id="UP001168821"/>
    </source>
</evidence>
<sequence>MSVHHSEENMSRLLKLAQKFNCFYLSGLSTGDCRPFVVEGFQVGLVRPDVMKQLLKFPEVFRITTGCVELNPAFRDYEERSIQVDKVLRELRAGSVFIALKGWRDECYEVKTDFTSTSLLKMDRSATCLFGIRNYGVDINGYVRHPKLGLCIWLQKRSPTKQTWPGKWDNMVGGGLSVGHGIIETAHKEAMEEASIPPELMKNIVSAGCVSFFFESERGLFPNTEFVFDLELPLDFIPENADGEVETFELLPAAQCLEKLFSADFKTTSVPVALDFLIRHGLVTPENEKEFIKVVELLHVPLQSIYSYSHVLINSDVKENGIAKMNSA</sequence>
<keyword evidence="3" id="KW-1185">Reference proteome</keyword>
<proteinExistence type="predicted"/>
<dbReference type="Pfam" id="PF15916">
    <property type="entry name" value="DUF4743"/>
    <property type="match status" value="1"/>
</dbReference>
<dbReference type="GO" id="GO:0044715">
    <property type="term" value="F:8-oxo-dGDP phosphatase activity"/>
    <property type="evidence" value="ECO:0007669"/>
    <property type="project" value="TreeGrafter"/>
</dbReference>
<name>A0AA38HS34_9CUCU</name>
<dbReference type="Proteomes" id="UP001168821">
    <property type="component" value="Unassembled WGS sequence"/>
</dbReference>
<dbReference type="Pfam" id="PF00293">
    <property type="entry name" value="NUDIX"/>
    <property type="match status" value="1"/>
</dbReference>
<dbReference type="PROSITE" id="PS51462">
    <property type="entry name" value="NUDIX"/>
    <property type="match status" value="1"/>
</dbReference>
<dbReference type="FunFam" id="3.90.79.10:FF:000019">
    <property type="entry name" value="Thiamin pyrophosphokinase, putative"/>
    <property type="match status" value="1"/>
</dbReference>
<dbReference type="PANTHER" id="PTHR13622:SF8">
    <property type="entry name" value="THIAMIN PYROPHOSPHOKINASE 1"/>
    <property type="match status" value="1"/>
</dbReference>
<accession>A0AA38HS34</accession>
<organism evidence="2 3">
    <name type="scientific">Zophobas morio</name>
    <dbReference type="NCBI Taxonomy" id="2755281"/>
    <lineage>
        <taxon>Eukaryota</taxon>
        <taxon>Metazoa</taxon>
        <taxon>Ecdysozoa</taxon>
        <taxon>Arthropoda</taxon>
        <taxon>Hexapoda</taxon>
        <taxon>Insecta</taxon>
        <taxon>Pterygota</taxon>
        <taxon>Neoptera</taxon>
        <taxon>Endopterygota</taxon>
        <taxon>Coleoptera</taxon>
        <taxon>Polyphaga</taxon>
        <taxon>Cucujiformia</taxon>
        <taxon>Tenebrionidae</taxon>
        <taxon>Zophobas</taxon>
    </lineage>
</organism>
<feature type="domain" description="Nudix hydrolase" evidence="1">
    <location>
        <begin position="134"/>
        <end position="278"/>
    </location>
</feature>
<evidence type="ECO:0000259" key="1">
    <source>
        <dbReference type="PROSITE" id="PS51462"/>
    </source>
</evidence>
<dbReference type="InterPro" id="IPR000086">
    <property type="entry name" value="NUDIX_hydrolase_dom"/>
</dbReference>
<gene>
    <name evidence="2" type="ORF">Zmor_025776</name>
</gene>
<dbReference type="PANTHER" id="PTHR13622">
    <property type="entry name" value="THIAMIN PYROPHOSPHOKINASE"/>
    <property type="match status" value="1"/>
</dbReference>
<dbReference type="Gene3D" id="3.90.79.10">
    <property type="entry name" value="Nucleoside Triphosphate Pyrophosphohydrolase"/>
    <property type="match status" value="1"/>
</dbReference>
<dbReference type="AlphaFoldDB" id="A0AA38HS34"/>
<comment type="caution">
    <text evidence="2">The sequence shown here is derived from an EMBL/GenBank/DDBJ whole genome shotgun (WGS) entry which is preliminary data.</text>
</comment>
<dbReference type="CDD" id="cd03676">
    <property type="entry name" value="NUDIX_Tnr3_like"/>
    <property type="match status" value="1"/>
</dbReference>
<protein>
    <recommendedName>
        <fullName evidence="1">Nudix hydrolase domain-containing protein</fullName>
    </recommendedName>
</protein>
<dbReference type="EMBL" id="JALNTZ010000008">
    <property type="protein sequence ID" value="KAJ3643038.1"/>
    <property type="molecule type" value="Genomic_DNA"/>
</dbReference>
<dbReference type="InterPro" id="IPR015797">
    <property type="entry name" value="NUDIX_hydrolase-like_dom_sf"/>
</dbReference>
<reference evidence="2" key="1">
    <citation type="journal article" date="2023" name="G3 (Bethesda)">
        <title>Whole genome assemblies of Zophobas morio and Tenebrio molitor.</title>
        <authorList>
            <person name="Kaur S."/>
            <person name="Stinson S.A."/>
            <person name="diCenzo G.C."/>
        </authorList>
    </citation>
    <scope>NUCLEOTIDE SEQUENCE</scope>
    <source>
        <strain evidence="2">QUZm001</strain>
    </source>
</reference>
<evidence type="ECO:0000313" key="2">
    <source>
        <dbReference type="EMBL" id="KAJ3643038.1"/>
    </source>
</evidence>